<protein>
    <submittedName>
        <fullName evidence="2">Uncharacterized protein</fullName>
    </submittedName>
</protein>
<sequence length="197" mass="21384">MQVVLDTADKLKKGGKGLKKMVKKAGASEDVHIETTQPIRNQEEISVSNEEAETVHHQELPVHNEEYTTNQKVHQYVHDSIPSPPLSPTTKSCIPITISLCPPPIISSQPTSVPISTPILTTSTTDPISSTVPDVTINVSDTGAITSVFTTSVSLSIYCVRTNDPDMNFDDGDEDDLGGFTYSPFQIQTDSEDEAQL</sequence>
<gene>
    <name evidence="2" type="ORF">LSALG_LOCUS4320</name>
</gene>
<feature type="region of interest" description="Disordered" evidence="1">
    <location>
        <begin position="178"/>
        <end position="197"/>
    </location>
</feature>
<evidence type="ECO:0000313" key="3">
    <source>
        <dbReference type="Proteomes" id="UP001177003"/>
    </source>
</evidence>
<evidence type="ECO:0000313" key="2">
    <source>
        <dbReference type="EMBL" id="CAI9263640.1"/>
    </source>
</evidence>
<name>A0AA35Y3I0_LACSI</name>
<keyword evidence="3" id="KW-1185">Reference proteome</keyword>
<proteinExistence type="predicted"/>
<reference evidence="2" key="1">
    <citation type="submission" date="2023-04" db="EMBL/GenBank/DDBJ databases">
        <authorList>
            <person name="Vijverberg K."/>
            <person name="Xiong W."/>
            <person name="Schranz E."/>
        </authorList>
    </citation>
    <scope>NUCLEOTIDE SEQUENCE</scope>
</reference>
<accession>A0AA35Y3I0</accession>
<dbReference type="AlphaFoldDB" id="A0AA35Y3I0"/>
<dbReference type="EMBL" id="OX465086">
    <property type="protein sequence ID" value="CAI9263640.1"/>
    <property type="molecule type" value="Genomic_DNA"/>
</dbReference>
<dbReference type="Proteomes" id="UP001177003">
    <property type="component" value="Chromosome 0"/>
</dbReference>
<organism evidence="2 3">
    <name type="scientific">Lactuca saligna</name>
    <name type="common">Willowleaf lettuce</name>
    <dbReference type="NCBI Taxonomy" id="75948"/>
    <lineage>
        <taxon>Eukaryota</taxon>
        <taxon>Viridiplantae</taxon>
        <taxon>Streptophyta</taxon>
        <taxon>Embryophyta</taxon>
        <taxon>Tracheophyta</taxon>
        <taxon>Spermatophyta</taxon>
        <taxon>Magnoliopsida</taxon>
        <taxon>eudicotyledons</taxon>
        <taxon>Gunneridae</taxon>
        <taxon>Pentapetalae</taxon>
        <taxon>asterids</taxon>
        <taxon>campanulids</taxon>
        <taxon>Asterales</taxon>
        <taxon>Asteraceae</taxon>
        <taxon>Cichorioideae</taxon>
        <taxon>Cichorieae</taxon>
        <taxon>Lactucinae</taxon>
        <taxon>Lactuca</taxon>
    </lineage>
</organism>
<evidence type="ECO:0000256" key="1">
    <source>
        <dbReference type="SAM" id="MobiDB-lite"/>
    </source>
</evidence>